<dbReference type="EMBL" id="JARJCN010000002">
    <property type="protein sequence ID" value="KAJ7103417.1"/>
    <property type="molecule type" value="Genomic_DNA"/>
</dbReference>
<dbReference type="Gene3D" id="1.25.40.10">
    <property type="entry name" value="Tetratricopeptide repeat domain"/>
    <property type="match status" value="3"/>
</dbReference>
<keyword evidence="3" id="KW-1185">Reference proteome</keyword>
<dbReference type="Pfam" id="PF01535">
    <property type="entry name" value="PPR"/>
    <property type="match status" value="1"/>
</dbReference>
<dbReference type="GO" id="GO:0003729">
    <property type="term" value="F:mRNA binding"/>
    <property type="evidence" value="ECO:0007669"/>
    <property type="project" value="TreeGrafter"/>
</dbReference>
<feature type="repeat" description="PPR" evidence="1">
    <location>
        <begin position="366"/>
        <end position="400"/>
    </location>
</feature>
<dbReference type="PROSITE" id="PS51375">
    <property type="entry name" value="PPR"/>
    <property type="match status" value="4"/>
</dbReference>
<dbReference type="NCBIfam" id="TIGR00756">
    <property type="entry name" value="PPR"/>
    <property type="match status" value="3"/>
</dbReference>
<dbReference type="PANTHER" id="PTHR47934">
    <property type="entry name" value="PENTATRICOPEPTIDE REPEAT-CONTAINING PROTEIN PET309, MITOCHONDRIAL"/>
    <property type="match status" value="1"/>
</dbReference>
<feature type="repeat" description="PPR" evidence="1">
    <location>
        <begin position="688"/>
        <end position="722"/>
    </location>
</feature>
<dbReference type="PANTHER" id="PTHR47934:SF6">
    <property type="entry name" value="MITOCHONDRIAL GROUP I INTRON SPLICING FACTOR CCM1-RELATED"/>
    <property type="match status" value="1"/>
</dbReference>
<evidence type="ECO:0000256" key="1">
    <source>
        <dbReference type="PROSITE-ProRule" id="PRU00708"/>
    </source>
</evidence>
<dbReference type="InterPro" id="IPR002885">
    <property type="entry name" value="PPR_rpt"/>
</dbReference>
<evidence type="ECO:0000313" key="3">
    <source>
        <dbReference type="Proteomes" id="UP001222325"/>
    </source>
</evidence>
<dbReference type="Pfam" id="PF13812">
    <property type="entry name" value="PPR_3"/>
    <property type="match status" value="1"/>
</dbReference>
<dbReference type="AlphaFoldDB" id="A0AAD6UPE7"/>
<name>A0AAD6UPE7_9AGAR</name>
<gene>
    <name evidence="2" type="ORF">B0H15DRAFT_812169</name>
</gene>
<sequence length="826" mass="92242">MLRKAVSAYKPEHYIPSQHAYFVPAFTTPCRFIPSLHSLTWIRCMAALPAPHVVSKPTILARPSHPDPAPRGSSDPALNPLEPFPRDVLVDLFLTVPQNASLRKQLKASPELMQYLLDPLTMHGVLYDLASSANPGFALKGLNVARQLGGAPEISAYETIAYRLGAIREWDLLLHVISSAKHNTRQKTSPSLLDWRARALLETQRFTELERIFDLYELYNLMPSRRTWHLVLSGYIRNHDLAGAHECLQDMESAGFPADHTTHALVATLYQHIGPDSLVKERALAALPHIPGPAATAMMNSLMILRLRTHNLDEVSHLLSAFDQSKVGPLSVMLAASRSQRDDTATNDSVDHAPNFAPFSVDVHPDATTFSIFIDYFGHLHELSRCLAIFDHMLAVGIAPTPRTLTSLIRAYFLAGHGGAAVRLVAGMCDPETTSPSMLRNLPSPDGYSLPFDATSLGRPNRQIFNCLLRAALRTNGLAGGRAVVRLMRLNDVKPDSKSVEIITSHTYKAERAQPRVLMSMVRRFARRFTLQDAHVILASTLRFQKHLVHGIGWNVTAAKFSPTRAPVDKAFPEKYVSKVAANFDPLAGIELPSRIRWRGTFRAIEASLSGRGIKSDKATIAIRMRHEAVVRGDMNAATQVFQTLLGRGLHPNQYHYSALMEGFAIAGDFESAIEVMKSASRASFEPDVLMFTILIVGYARQKNPDMALQIFRRMVAAGIKPDVPSIDAVASAFFFVGAYTMCWRVLTTLWPHIGPLPPDIEKTSLQSATVYFRSLHQGMQQGLRRTSKVYRNLLHRRLHKVEREWKHWERTHPTLEEMSQLDREP</sequence>
<accession>A0AAD6UPE7</accession>
<dbReference type="GO" id="GO:0007005">
    <property type="term" value="P:mitochondrion organization"/>
    <property type="evidence" value="ECO:0007669"/>
    <property type="project" value="TreeGrafter"/>
</dbReference>
<evidence type="ECO:0000313" key="2">
    <source>
        <dbReference type="EMBL" id="KAJ7103417.1"/>
    </source>
</evidence>
<evidence type="ECO:0008006" key="4">
    <source>
        <dbReference type="Google" id="ProtNLM"/>
    </source>
</evidence>
<feature type="repeat" description="PPR" evidence="1">
    <location>
        <begin position="653"/>
        <end position="687"/>
    </location>
</feature>
<feature type="repeat" description="PPR" evidence="1">
    <location>
        <begin position="224"/>
        <end position="258"/>
    </location>
</feature>
<reference evidence="2" key="1">
    <citation type="submission" date="2023-03" db="EMBL/GenBank/DDBJ databases">
        <title>Massive genome expansion in bonnet fungi (Mycena s.s.) driven by repeated elements and novel gene families across ecological guilds.</title>
        <authorList>
            <consortium name="Lawrence Berkeley National Laboratory"/>
            <person name="Harder C.B."/>
            <person name="Miyauchi S."/>
            <person name="Viragh M."/>
            <person name="Kuo A."/>
            <person name="Thoen E."/>
            <person name="Andreopoulos B."/>
            <person name="Lu D."/>
            <person name="Skrede I."/>
            <person name="Drula E."/>
            <person name="Henrissat B."/>
            <person name="Morin E."/>
            <person name="Kohler A."/>
            <person name="Barry K."/>
            <person name="LaButti K."/>
            <person name="Morin E."/>
            <person name="Salamov A."/>
            <person name="Lipzen A."/>
            <person name="Mereny Z."/>
            <person name="Hegedus B."/>
            <person name="Baldrian P."/>
            <person name="Stursova M."/>
            <person name="Weitz H."/>
            <person name="Taylor A."/>
            <person name="Grigoriev I.V."/>
            <person name="Nagy L.G."/>
            <person name="Martin F."/>
            <person name="Kauserud H."/>
        </authorList>
    </citation>
    <scope>NUCLEOTIDE SEQUENCE</scope>
    <source>
        <strain evidence="2">CBHHK173m</strain>
    </source>
</reference>
<dbReference type="GO" id="GO:0006396">
    <property type="term" value="P:RNA processing"/>
    <property type="evidence" value="ECO:0007669"/>
    <property type="project" value="TreeGrafter"/>
</dbReference>
<dbReference type="InterPro" id="IPR011990">
    <property type="entry name" value="TPR-like_helical_dom_sf"/>
</dbReference>
<dbReference type="GO" id="GO:0005739">
    <property type="term" value="C:mitochondrion"/>
    <property type="evidence" value="ECO:0007669"/>
    <property type="project" value="TreeGrafter"/>
</dbReference>
<dbReference type="InterPro" id="IPR051114">
    <property type="entry name" value="Mito_RNA_Proc_CCM1"/>
</dbReference>
<organism evidence="2 3">
    <name type="scientific">Mycena belliarum</name>
    <dbReference type="NCBI Taxonomy" id="1033014"/>
    <lineage>
        <taxon>Eukaryota</taxon>
        <taxon>Fungi</taxon>
        <taxon>Dikarya</taxon>
        <taxon>Basidiomycota</taxon>
        <taxon>Agaricomycotina</taxon>
        <taxon>Agaricomycetes</taxon>
        <taxon>Agaricomycetidae</taxon>
        <taxon>Agaricales</taxon>
        <taxon>Marasmiineae</taxon>
        <taxon>Mycenaceae</taxon>
        <taxon>Mycena</taxon>
    </lineage>
</organism>
<proteinExistence type="predicted"/>
<comment type="caution">
    <text evidence="2">The sequence shown here is derived from an EMBL/GenBank/DDBJ whole genome shotgun (WGS) entry which is preliminary data.</text>
</comment>
<protein>
    <recommendedName>
        <fullName evidence="4">Pentatricopeptide repeat-containing protein</fullName>
    </recommendedName>
</protein>
<dbReference type="Proteomes" id="UP001222325">
    <property type="component" value="Unassembled WGS sequence"/>
</dbReference>